<keyword evidence="11 13" id="KW-0998">Cell outer membrane</keyword>
<dbReference type="CDD" id="cd16326">
    <property type="entry name" value="LolB"/>
    <property type="match status" value="1"/>
</dbReference>
<dbReference type="GO" id="GO:0044874">
    <property type="term" value="P:lipoprotein localization to outer membrane"/>
    <property type="evidence" value="ECO:0007669"/>
    <property type="project" value="UniProtKB-UniRule"/>
</dbReference>
<evidence type="ECO:0000256" key="11">
    <source>
        <dbReference type="ARBA" id="ARBA00023237"/>
    </source>
</evidence>
<evidence type="ECO:0000256" key="10">
    <source>
        <dbReference type="ARBA" id="ARBA00023186"/>
    </source>
</evidence>
<evidence type="ECO:0000256" key="1">
    <source>
        <dbReference type="ARBA" id="ARBA00004459"/>
    </source>
</evidence>
<keyword evidence="8 13" id="KW-0472">Membrane</keyword>
<name>A0A558B676_9GAMM</name>
<dbReference type="GO" id="GO:0015031">
    <property type="term" value="P:protein transport"/>
    <property type="evidence" value="ECO:0007669"/>
    <property type="project" value="UniProtKB-KW"/>
</dbReference>
<dbReference type="InterPro" id="IPR004565">
    <property type="entry name" value="OM_lipoprot_LolB"/>
</dbReference>
<evidence type="ECO:0000313" key="16">
    <source>
        <dbReference type="Proteomes" id="UP000319142"/>
    </source>
</evidence>
<comment type="caution">
    <text evidence="15">The sequence shown here is derived from an EMBL/GenBank/DDBJ whole genome shotgun (WGS) entry which is preliminary data.</text>
</comment>
<evidence type="ECO:0000256" key="3">
    <source>
        <dbReference type="ARBA" id="ARBA00011245"/>
    </source>
</evidence>
<dbReference type="Pfam" id="PF03550">
    <property type="entry name" value="LolB"/>
    <property type="match status" value="1"/>
</dbReference>
<sequence>MTARLPLILLAALAFSGCTTIALEPLPDGMTDQPPADWTERSRNLGRFEHWHLSGKLAVKQPSDSGTAVINRWLQNGEQYDLSLSSSFLGMGTTRLQGVPGFIELTLANGDVYQSSDPETLVNAATGWQLPIDSLSWWIRGLPSPDGDFRLLFDEHSQLAIIRQDGWEIRYDRWHGFIEDLPSLPARITALKEDKRVRVVIADWRRED</sequence>
<evidence type="ECO:0000313" key="15">
    <source>
        <dbReference type="EMBL" id="TVT32010.1"/>
    </source>
</evidence>
<feature type="signal peptide" evidence="14">
    <location>
        <begin position="1"/>
        <end position="22"/>
    </location>
</feature>
<evidence type="ECO:0000256" key="2">
    <source>
        <dbReference type="ARBA" id="ARBA00009696"/>
    </source>
</evidence>
<gene>
    <name evidence="13 15" type="primary">lolB</name>
    <name evidence="15" type="ORF">FHK81_13435</name>
</gene>
<keyword evidence="7 13" id="KW-0653">Protein transport</keyword>
<proteinExistence type="inferred from homology"/>
<accession>A0A558B676</accession>
<keyword evidence="5 13" id="KW-0813">Transport</keyword>
<dbReference type="AlphaFoldDB" id="A0A558B676"/>
<keyword evidence="6 13" id="KW-0732">Signal</keyword>
<comment type="subunit">
    <text evidence="3 13">Monomer.</text>
</comment>
<protein>
    <recommendedName>
        <fullName evidence="4 13">Outer-membrane lipoprotein LolB</fullName>
    </recommendedName>
</protein>
<dbReference type="EMBL" id="VMRX01000035">
    <property type="protein sequence ID" value="TVT32010.1"/>
    <property type="molecule type" value="Genomic_DNA"/>
</dbReference>
<dbReference type="InterPro" id="IPR029046">
    <property type="entry name" value="LolA/LolB/LppX"/>
</dbReference>
<evidence type="ECO:0000256" key="13">
    <source>
        <dbReference type="HAMAP-Rule" id="MF_00233"/>
    </source>
</evidence>
<comment type="similarity">
    <text evidence="2 13">Belongs to the LolB family.</text>
</comment>
<dbReference type="GO" id="GO:0009279">
    <property type="term" value="C:cell outer membrane"/>
    <property type="evidence" value="ECO:0007669"/>
    <property type="project" value="UniProtKB-SubCell"/>
</dbReference>
<dbReference type="RefSeq" id="WP_273134201.1">
    <property type="nucleotide sequence ID" value="NZ_VMRX01000035.1"/>
</dbReference>
<dbReference type="PROSITE" id="PS51257">
    <property type="entry name" value="PROKAR_LIPOPROTEIN"/>
    <property type="match status" value="1"/>
</dbReference>
<dbReference type="HAMAP" id="MF_00233">
    <property type="entry name" value="LolB"/>
    <property type="match status" value="1"/>
</dbReference>
<comment type="subcellular location">
    <subcellularLocation>
        <location evidence="1 13">Cell outer membrane</location>
        <topology evidence="1 13">Lipid-anchor</topology>
    </subcellularLocation>
</comment>
<evidence type="ECO:0000256" key="4">
    <source>
        <dbReference type="ARBA" id="ARBA00016202"/>
    </source>
</evidence>
<comment type="function">
    <text evidence="13">Plays a critical role in the incorporation of lipoproteins in the outer membrane after they are released by the LolA protein.</text>
</comment>
<reference evidence="15 16" key="1">
    <citation type="submission" date="2019-07" db="EMBL/GenBank/DDBJ databases">
        <title>The pathways for chlorine oxyanion respiration interact through the shared metabolite chlorate.</title>
        <authorList>
            <person name="Barnum T.P."/>
            <person name="Cheng Y."/>
            <person name="Hill K.A."/>
            <person name="Lucas L.N."/>
            <person name="Carlson H.K."/>
            <person name="Coates J.D."/>
        </authorList>
    </citation>
    <scope>NUCLEOTIDE SEQUENCE [LARGE SCALE GENOMIC DNA]</scope>
    <source>
        <strain evidence="15">UCB</strain>
    </source>
</reference>
<evidence type="ECO:0000256" key="8">
    <source>
        <dbReference type="ARBA" id="ARBA00023136"/>
    </source>
</evidence>
<dbReference type="Gene3D" id="2.50.20.10">
    <property type="entry name" value="Lipoprotein localisation LolA/LolB/LppX"/>
    <property type="match status" value="1"/>
</dbReference>
<evidence type="ECO:0000256" key="12">
    <source>
        <dbReference type="ARBA" id="ARBA00023288"/>
    </source>
</evidence>
<evidence type="ECO:0000256" key="6">
    <source>
        <dbReference type="ARBA" id="ARBA00022729"/>
    </source>
</evidence>
<evidence type="ECO:0000256" key="7">
    <source>
        <dbReference type="ARBA" id="ARBA00022927"/>
    </source>
</evidence>
<feature type="chain" id="PRO_5021964751" description="Outer-membrane lipoprotein LolB" evidence="14">
    <location>
        <begin position="23"/>
        <end position="208"/>
    </location>
</feature>
<keyword evidence="12 13" id="KW-0449">Lipoprotein</keyword>
<dbReference type="NCBIfam" id="TIGR00548">
    <property type="entry name" value="lolB"/>
    <property type="match status" value="1"/>
</dbReference>
<keyword evidence="10 13" id="KW-0143">Chaperone</keyword>
<dbReference type="Proteomes" id="UP000319142">
    <property type="component" value="Unassembled WGS sequence"/>
</dbReference>
<evidence type="ECO:0000256" key="5">
    <source>
        <dbReference type="ARBA" id="ARBA00022448"/>
    </source>
</evidence>
<evidence type="ECO:0000256" key="14">
    <source>
        <dbReference type="SAM" id="SignalP"/>
    </source>
</evidence>
<dbReference type="SUPFAM" id="SSF89392">
    <property type="entry name" value="Prokaryotic lipoproteins and lipoprotein localization factors"/>
    <property type="match status" value="1"/>
</dbReference>
<evidence type="ECO:0000256" key="9">
    <source>
        <dbReference type="ARBA" id="ARBA00023139"/>
    </source>
</evidence>
<organism evidence="15 16">
    <name type="scientific">Marinobacter vinifirmus</name>
    <dbReference type="NCBI Taxonomy" id="355591"/>
    <lineage>
        <taxon>Bacteria</taxon>
        <taxon>Pseudomonadati</taxon>
        <taxon>Pseudomonadota</taxon>
        <taxon>Gammaproteobacteria</taxon>
        <taxon>Pseudomonadales</taxon>
        <taxon>Marinobacteraceae</taxon>
        <taxon>Marinobacter</taxon>
    </lineage>
</organism>
<keyword evidence="9 13" id="KW-0564">Palmitate</keyword>